<name>A0ABT5QM64_9GAMM</name>
<comment type="caution">
    <text evidence="2">The sequence shown here is derived from an EMBL/GenBank/DDBJ whole genome shotgun (WGS) entry which is preliminary data.</text>
</comment>
<proteinExistence type="predicted"/>
<dbReference type="RefSeq" id="WP_274142524.1">
    <property type="nucleotide sequence ID" value="NZ_JAJUBB010000008.1"/>
</dbReference>
<feature type="signal peptide" evidence="1">
    <location>
        <begin position="1"/>
        <end position="19"/>
    </location>
</feature>
<dbReference type="Gene3D" id="2.40.160.60">
    <property type="entry name" value="Outer membrane protein transport protein (OMPP1/FadL/TodX)"/>
    <property type="match status" value="1"/>
</dbReference>
<evidence type="ECO:0000256" key="1">
    <source>
        <dbReference type="SAM" id="SignalP"/>
    </source>
</evidence>
<evidence type="ECO:0000313" key="2">
    <source>
        <dbReference type="EMBL" id="MDD1781969.1"/>
    </source>
</evidence>
<gene>
    <name evidence="2" type="ORF">LRP49_12390</name>
</gene>
<evidence type="ECO:0000313" key="3">
    <source>
        <dbReference type="Proteomes" id="UP001149821"/>
    </source>
</evidence>
<feature type="chain" id="PRO_5045368661" evidence="1">
    <location>
        <begin position="20"/>
        <end position="384"/>
    </location>
</feature>
<dbReference type="Pfam" id="PF13729">
    <property type="entry name" value="TraF_2"/>
    <property type="match status" value="1"/>
</dbReference>
<dbReference type="Proteomes" id="UP001149821">
    <property type="component" value="Unassembled WGS sequence"/>
</dbReference>
<reference evidence="2" key="1">
    <citation type="submission" date="2021-12" db="EMBL/GenBank/DDBJ databases">
        <title>Enterovibrio ZSDZ35 sp. nov. and Enterovibrio ZSDZ42 sp. nov., isolated from coastal seawater in Qingdao.</title>
        <authorList>
            <person name="Zhang P."/>
        </authorList>
    </citation>
    <scope>NUCLEOTIDE SEQUENCE</scope>
    <source>
        <strain evidence="2">ZSDZ35</strain>
    </source>
</reference>
<protein>
    <submittedName>
        <fullName evidence="2">Conjugal transfer protein TraF</fullName>
    </submittedName>
</protein>
<accession>A0ABT5QM64</accession>
<sequence>MKKKLISLAVALATISTQAAAFGASDARSAAMGGTGVASASYLMAPFHNPAQAVNYGGSDDFGLLLSLSLGAHDGDDLYNKIDHFQSIDEELEYNPNDVKLQTEWKSALKALDNGTLNVDSTIGLAAAIPNQYLSINVFAQASVATIAMTNVDERDLVGTPDMDSMQSTVQGVIGGTVDAGVVLARSFELPFEGQRLSVGVTPKAQHIVTVNYKDTVSGFEDSEFDLGSEYQKKTVFNADLGLSYLPTDSITLGFAAKNLFEQELETNTSMGSKATFIVEPKYTVGMAYSNSFLTVAADYDISTTRYFREIAHETQYARVGVELNAWDWVQLRAGYSASMTDYADDTITAGFGLKPFGAFGFDLSAYYSEDNQYGLSAQFILTL</sequence>
<dbReference type="InterPro" id="IPR032811">
    <property type="entry name" value="Put_conjugal_transfer"/>
</dbReference>
<dbReference type="EMBL" id="JAJUBB010000008">
    <property type="protein sequence ID" value="MDD1781969.1"/>
    <property type="molecule type" value="Genomic_DNA"/>
</dbReference>
<keyword evidence="3" id="KW-1185">Reference proteome</keyword>
<keyword evidence="1" id="KW-0732">Signal</keyword>
<dbReference type="SUPFAM" id="SSF56935">
    <property type="entry name" value="Porins"/>
    <property type="match status" value="1"/>
</dbReference>
<organism evidence="2 3">
    <name type="scientific">Enterovibrio qingdaonensis</name>
    <dbReference type="NCBI Taxonomy" id="2899818"/>
    <lineage>
        <taxon>Bacteria</taxon>
        <taxon>Pseudomonadati</taxon>
        <taxon>Pseudomonadota</taxon>
        <taxon>Gammaproteobacteria</taxon>
        <taxon>Vibrionales</taxon>
        <taxon>Vibrionaceae</taxon>
        <taxon>Enterovibrio</taxon>
    </lineage>
</organism>